<dbReference type="PANTHER" id="PTHR11223:SF2">
    <property type="entry name" value="EXPORTIN-1"/>
    <property type="match status" value="1"/>
</dbReference>
<evidence type="ECO:0000256" key="4">
    <source>
        <dbReference type="ARBA" id="ARBA00022927"/>
    </source>
</evidence>
<dbReference type="SMART" id="SM00913">
    <property type="entry name" value="IBN_N"/>
    <property type="match status" value="1"/>
</dbReference>
<dbReference type="HOGENOM" id="CLU_011906_0_0_1"/>
<keyword evidence="9" id="KW-1185">Reference proteome</keyword>
<evidence type="ECO:0000256" key="6">
    <source>
        <dbReference type="SAM" id="MobiDB-lite"/>
    </source>
</evidence>
<dbReference type="Proteomes" id="UP000027195">
    <property type="component" value="Unassembled WGS sequence"/>
</dbReference>
<dbReference type="STRING" id="930990.A0A067MRW2"/>
<dbReference type="InterPro" id="IPR041123">
    <property type="entry name" value="CRM1_repeat"/>
</dbReference>
<gene>
    <name evidence="8" type="ORF">BOTBODRAFT_154392</name>
</gene>
<dbReference type="GO" id="GO:0005049">
    <property type="term" value="F:nuclear export signal receptor activity"/>
    <property type="evidence" value="ECO:0007669"/>
    <property type="project" value="InterPro"/>
</dbReference>
<protein>
    <recommendedName>
        <fullName evidence="7">Importin N-terminal domain-containing protein</fullName>
    </recommendedName>
</protein>
<dbReference type="InterPro" id="IPR001494">
    <property type="entry name" value="Importin-beta_N"/>
</dbReference>
<dbReference type="PROSITE" id="PS50166">
    <property type="entry name" value="IMPORTIN_B_NT"/>
    <property type="match status" value="1"/>
</dbReference>
<organism evidence="8 9">
    <name type="scientific">Botryobasidium botryosum (strain FD-172 SS1)</name>
    <dbReference type="NCBI Taxonomy" id="930990"/>
    <lineage>
        <taxon>Eukaryota</taxon>
        <taxon>Fungi</taxon>
        <taxon>Dikarya</taxon>
        <taxon>Basidiomycota</taxon>
        <taxon>Agaricomycotina</taxon>
        <taxon>Agaricomycetes</taxon>
        <taxon>Cantharellales</taxon>
        <taxon>Botryobasidiaceae</taxon>
        <taxon>Botryobasidium</taxon>
    </lineage>
</organism>
<dbReference type="InterPro" id="IPR045065">
    <property type="entry name" value="XPO1/5"/>
</dbReference>
<comment type="similarity">
    <text evidence="2">Belongs to the exportin family.</text>
</comment>
<name>A0A067MRW2_BOTB1</name>
<dbReference type="SMART" id="SM01102">
    <property type="entry name" value="CRM1_C"/>
    <property type="match status" value="1"/>
</dbReference>
<keyword evidence="3" id="KW-0813">Transport</keyword>
<reference evidence="9" key="1">
    <citation type="journal article" date="2014" name="Proc. Natl. Acad. Sci. U.S.A.">
        <title>Extensive sampling of basidiomycete genomes demonstrates inadequacy of the white-rot/brown-rot paradigm for wood decay fungi.</title>
        <authorList>
            <person name="Riley R."/>
            <person name="Salamov A.A."/>
            <person name="Brown D.W."/>
            <person name="Nagy L.G."/>
            <person name="Floudas D."/>
            <person name="Held B.W."/>
            <person name="Levasseur A."/>
            <person name="Lombard V."/>
            <person name="Morin E."/>
            <person name="Otillar R."/>
            <person name="Lindquist E.A."/>
            <person name="Sun H."/>
            <person name="LaButti K.M."/>
            <person name="Schmutz J."/>
            <person name="Jabbour D."/>
            <person name="Luo H."/>
            <person name="Baker S.E."/>
            <person name="Pisabarro A.G."/>
            <person name="Walton J.D."/>
            <person name="Blanchette R.A."/>
            <person name="Henrissat B."/>
            <person name="Martin F."/>
            <person name="Cullen D."/>
            <person name="Hibbett D.S."/>
            <person name="Grigoriev I.V."/>
        </authorList>
    </citation>
    <scope>NUCLEOTIDE SEQUENCE [LARGE SCALE GENOMIC DNA]</scope>
    <source>
        <strain evidence="9">FD-172 SS1</strain>
    </source>
</reference>
<dbReference type="InterPro" id="IPR041235">
    <property type="entry name" value="Exp1_repeat_2"/>
</dbReference>
<evidence type="ECO:0000313" key="8">
    <source>
        <dbReference type="EMBL" id="KDQ18488.1"/>
    </source>
</evidence>
<evidence type="ECO:0000256" key="1">
    <source>
        <dbReference type="ARBA" id="ARBA00004123"/>
    </source>
</evidence>
<dbReference type="GO" id="GO:0000055">
    <property type="term" value="P:ribosomal large subunit export from nucleus"/>
    <property type="evidence" value="ECO:0007669"/>
    <property type="project" value="TreeGrafter"/>
</dbReference>
<dbReference type="FunFam" id="1.25.10.10:FF:000022">
    <property type="entry name" value="protein EXPORTIN 1A"/>
    <property type="match status" value="1"/>
</dbReference>
<keyword evidence="5" id="KW-0539">Nucleus</keyword>
<dbReference type="InterPro" id="IPR011989">
    <property type="entry name" value="ARM-like"/>
</dbReference>
<dbReference type="InParanoid" id="A0A067MRW2"/>
<dbReference type="SUPFAM" id="SSF48371">
    <property type="entry name" value="ARM repeat"/>
    <property type="match status" value="1"/>
</dbReference>
<dbReference type="FunCoup" id="A0A067MRW2">
    <property type="interactions" value="1117"/>
</dbReference>
<evidence type="ECO:0000313" key="9">
    <source>
        <dbReference type="Proteomes" id="UP000027195"/>
    </source>
</evidence>
<evidence type="ECO:0000259" key="7">
    <source>
        <dbReference type="PROSITE" id="PS50166"/>
    </source>
</evidence>
<dbReference type="Pfam" id="PF18784">
    <property type="entry name" value="CRM1_repeat_2"/>
    <property type="match status" value="1"/>
</dbReference>
<dbReference type="Pfam" id="PF03810">
    <property type="entry name" value="IBN_N"/>
    <property type="match status" value="1"/>
</dbReference>
<dbReference type="Gene3D" id="1.25.10.10">
    <property type="entry name" value="Leucine-rich Repeat Variant"/>
    <property type="match status" value="1"/>
</dbReference>
<dbReference type="GO" id="GO:0006611">
    <property type="term" value="P:protein export from nucleus"/>
    <property type="evidence" value="ECO:0007669"/>
    <property type="project" value="InterPro"/>
</dbReference>
<dbReference type="InterPro" id="IPR016024">
    <property type="entry name" value="ARM-type_fold"/>
</dbReference>
<proteinExistence type="inferred from homology"/>
<sequence length="1075" mass="121807">MEGILDFSKELDVSLLDRVVNAFYVGVGAERAQAQSVLTQFQENPDSWQRVPDIIAQSSNDQTKACIALYLGLQILEKLVQTRWKALPEPQQTGIKQFVIATTIATSSDEAIMRRQKTFLNKLNLLLVQLLKQEWPHNWPTFIPEIVSSSKTSLSLCENNMVILKLLSEEIFDFSAEQMTQTKTKHLKNSMCGEFSDIFQLCLEVLEKAQKPSLIKATLETLLRFLNWIPLGYIFETSIIDHLLNRFLEVPEFRNVTLKCLSEIATLNVGPEYDAKFVILFQMVMTSVNKMIPPSTDIAAAYATAPDSGQELISNLAQFLSSFLTNHIKPLETPSNNDVLLNAHLYIIKISQVDEREVFKICLEYWTKLVADLYEEIQSLPMADINPLMGLNIGGPSAMQNMFGVPLRKNLYPEVLSNLRLVMIEKMVKPEEVLVVENDEGEVVREFLKEIDTIVLYKQMREVLVYLTHLDVLDTENILTEKLSKQVDGSEWSWANLNTLCWAIGSISGAMNEETEKRFLVTVIKDLLGLCEMKRGKDNKAIVASNIMYIVGQYPRFLKAHWKFLKTVVNKLFEFMHETHEGVQDMACDTFIKIAQKCRRHFVMQQSGESEPFVDEILRMLHRITIDLSPMQVHTFYEAVGYMISAQPNKPLQEKLIVKLMEMPNSAWDALMNQASSTDVLSNPDNVKILSNVLKTNVSACTSIGSFFYPQLFRIYMDMLGVYKVSSAIISETVAKEGPMATRSVRVRSLRTIKKEILKLVDTYVKRAEDLDGLNVNLMPALLDAVLGDYNSNLPDARDAEVLNVMAVIISRMGQLLTPQVPPILGAVFECTLGMITQDFSEYPEHRVGFYRLLRAINTNCFPALLSLPAPQVKLVMDSIIWAIKHTMREIADIGLNLFHELINNFAAADQNASNAFFQQYSLPIVQDIFFVMTDTEHKSGFKLQSVILARMFQLAKTIQAPLFDPATVGNPAMTNQQFLKEYCAHLLKTAFPHVLPVQVETCVTGLSENSGDLTKFKLTLRDFLIQLKEFSGDNAELYLEEKEEEATRKAAEEREAALRIPGMLKPSQIEDEEL</sequence>
<feature type="region of interest" description="Disordered" evidence="6">
    <location>
        <begin position="1044"/>
        <end position="1075"/>
    </location>
</feature>
<dbReference type="OrthoDB" id="27218at2759"/>
<evidence type="ECO:0000256" key="2">
    <source>
        <dbReference type="ARBA" id="ARBA00009466"/>
    </source>
</evidence>
<dbReference type="Pfam" id="PF08389">
    <property type="entry name" value="Xpo1"/>
    <property type="match status" value="1"/>
</dbReference>
<comment type="subcellular location">
    <subcellularLocation>
        <location evidence="1">Nucleus</location>
    </subcellularLocation>
</comment>
<evidence type="ECO:0000256" key="5">
    <source>
        <dbReference type="ARBA" id="ARBA00023242"/>
    </source>
</evidence>
<dbReference type="PANTHER" id="PTHR11223">
    <property type="entry name" value="EXPORTIN 1/5"/>
    <property type="match status" value="1"/>
</dbReference>
<evidence type="ECO:0000256" key="3">
    <source>
        <dbReference type="ARBA" id="ARBA00022448"/>
    </source>
</evidence>
<dbReference type="Pfam" id="PF18787">
    <property type="entry name" value="CRM1_repeat_3"/>
    <property type="match status" value="1"/>
</dbReference>
<dbReference type="GO" id="GO:0031267">
    <property type="term" value="F:small GTPase binding"/>
    <property type="evidence" value="ECO:0007669"/>
    <property type="project" value="InterPro"/>
</dbReference>
<feature type="domain" description="Importin N-terminal" evidence="7">
    <location>
        <begin position="34"/>
        <end position="105"/>
    </location>
</feature>
<dbReference type="GO" id="GO:0000056">
    <property type="term" value="P:ribosomal small subunit export from nucleus"/>
    <property type="evidence" value="ECO:0007669"/>
    <property type="project" value="TreeGrafter"/>
</dbReference>
<dbReference type="AlphaFoldDB" id="A0A067MRW2"/>
<accession>A0A067MRW2</accession>
<feature type="compositionally biased region" description="Basic and acidic residues" evidence="6">
    <location>
        <begin position="1046"/>
        <end position="1058"/>
    </location>
</feature>
<dbReference type="Pfam" id="PF08767">
    <property type="entry name" value="CRM1_C"/>
    <property type="match status" value="1"/>
</dbReference>
<dbReference type="GO" id="GO:0005737">
    <property type="term" value="C:cytoplasm"/>
    <property type="evidence" value="ECO:0007669"/>
    <property type="project" value="TreeGrafter"/>
</dbReference>
<dbReference type="EMBL" id="KL198021">
    <property type="protein sequence ID" value="KDQ18488.1"/>
    <property type="molecule type" value="Genomic_DNA"/>
</dbReference>
<dbReference type="InterPro" id="IPR040485">
    <property type="entry name" value="XPO1_repeat_3"/>
</dbReference>
<dbReference type="InterPro" id="IPR014877">
    <property type="entry name" value="XPO1_C_dom"/>
</dbReference>
<dbReference type="InterPro" id="IPR013598">
    <property type="entry name" value="Exportin-1/Importin-b-like"/>
</dbReference>
<keyword evidence="4" id="KW-0653">Protein transport</keyword>
<dbReference type="GO" id="GO:0005634">
    <property type="term" value="C:nucleus"/>
    <property type="evidence" value="ECO:0007669"/>
    <property type="project" value="UniProtKB-SubCell"/>
</dbReference>
<dbReference type="Pfam" id="PF18777">
    <property type="entry name" value="CRM1_repeat"/>
    <property type="match status" value="1"/>
</dbReference>